<evidence type="ECO:0000313" key="2">
    <source>
        <dbReference type="Proteomes" id="UP000246316"/>
    </source>
</evidence>
<name>A0A2S1GLV7_9CAUD</name>
<proteinExistence type="predicted"/>
<dbReference type="EMBL" id="MH059636">
    <property type="protein sequence ID" value="AWD90377.1"/>
    <property type="molecule type" value="Genomic_DNA"/>
</dbReference>
<dbReference type="KEGG" id="vg:65112810"/>
<reference evidence="1" key="1">
    <citation type="submission" date="2018-03" db="EMBL/GenBank/DDBJ databases">
        <title>Phage therapy in agriculture - a green tech approach to combat plant pathogenic bacteria.</title>
        <authorList>
            <person name="Carstens A.B."/>
            <person name="Djurhuus A.M."/>
            <person name="Hansen L.H."/>
        </authorList>
    </citation>
    <scope>NUCLEOTIDE SEQUENCE [LARGE SCALE GENOMIC DNA]</scope>
</reference>
<accession>A0A2S1GLV7</accession>
<dbReference type="RefSeq" id="YP_010095176.1">
    <property type="nucleotide sequence ID" value="NC_055743.1"/>
</dbReference>
<keyword evidence="2" id="KW-1185">Reference proteome</keyword>
<evidence type="ECO:0000313" key="1">
    <source>
        <dbReference type="EMBL" id="AWD90377.1"/>
    </source>
</evidence>
<dbReference type="GeneID" id="65112810"/>
<protein>
    <submittedName>
        <fullName evidence="1">Uncharacterized protein</fullName>
    </submittedName>
</protein>
<dbReference type="Proteomes" id="UP000246316">
    <property type="component" value="Segment"/>
</dbReference>
<sequence>MVLNMNELKAKLIQIVKLDIHGFMTDYSAVRVKEVLESDHAVCMVPGEEYDAILVSSPLYPVEVGKRSAGWVFSDKKERFPDGHFIDIGTTQTIAEPIDGLKLLSTKRTTYLVI</sequence>
<organism evidence="1 2">
    <name type="scientific">Erwinia phage Cronus</name>
    <dbReference type="NCBI Taxonomy" id="2163633"/>
    <lineage>
        <taxon>Viruses</taxon>
        <taxon>Duplodnaviria</taxon>
        <taxon>Heunggongvirae</taxon>
        <taxon>Uroviricota</taxon>
        <taxon>Caudoviricetes</taxon>
        <taxon>Pantevenvirales</taxon>
        <taxon>Straboviridae</taxon>
        <taxon>Tevenvirinae</taxon>
        <taxon>Risoevirus</taxon>
        <taxon>Risoevirus cronus</taxon>
        <taxon>Roskildevirus cronus</taxon>
    </lineage>
</organism>